<dbReference type="GO" id="GO:0032259">
    <property type="term" value="P:methylation"/>
    <property type="evidence" value="ECO:0007669"/>
    <property type="project" value="UniProtKB-KW"/>
</dbReference>
<evidence type="ECO:0000256" key="4">
    <source>
        <dbReference type="SAM" id="MobiDB-lite"/>
    </source>
</evidence>
<dbReference type="FunFam" id="3.90.1410.10:FF:000007">
    <property type="entry name" value="Ribosomal lysine N-methyltransferase 4"/>
    <property type="match status" value="1"/>
</dbReference>
<dbReference type="SUPFAM" id="SSF81822">
    <property type="entry name" value="RuBisCo LSMT C-terminal, substrate-binding domain"/>
    <property type="match status" value="1"/>
</dbReference>
<dbReference type="EMBL" id="JAUDZG010000002">
    <property type="protein sequence ID" value="KAK3309254.1"/>
    <property type="molecule type" value="Genomic_DNA"/>
</dbReference>
<keyword evidence="2" id="KW-0808">Transferase</keyword>
<sequence length="505" mass="56045">MAGDEGSSAGFAQATRGFSDWFQALPGATFHNDIAIEDLRHQGRGRGIIAKADIEPGTVLFTIPRGAIICAATSTLKDRIPAVFDLENGDGDSEDEGDDGSSSSQQDSWTLLILIMIYEHLQGGASRWKPYLDILPSSFDTPMFWSPVELCELQASALVGKIGKAEADRMIQTKILPVIRAHEDVFFALGSQRLDDAQLLELAHRFGSTIMAYAFDLEKDDDDEKEAEGDEDADEWVEDREGKTMLGMVPMADLLNADAEFNAHINHAEDALTATALRKIRAGEEVLNYYGPLPNGELLRRYGYVTPKHSRYDVVELPWQLVEGELKERGGSTMSPADWEKVTQLAQADEEFEEGFVLERSGEDPDSAGQLHSDAVFSGLPDELGEQFKTFLKAIKKVDSNAELAVRALSDRDARKELYLQTALAALGARERQYPTSMEEDEQIINAAGVAGRQTMAVWVRRGEKQLMREAQSWISRELDELRNNKTSQRTQDMDGAPAAKRRRV</sequence>
<feature type="domain" description="SET" evidence="5">
    <location>
        <begin position="32"/>
        <end position="291"/>
    </location>
</feature>
<keyword evidence="1" id="KW-0489">Methyltransferase</keyword>
<proteinExistence type="predicted"/>
<dbReference type="InterPro" id="IPR046341">
    <property type="entry name" value="SET_dom_sf"/>
</dbReference>
<dbReference type="SUPFAM" id="SSF82199">
    <property type="entry name" value="SET domain"/>
    <property type="match status" value="1"/>
</dbReference>
<dbReference type="Proteomes" id="UP001273166">
    <property type="component" value="Unassembled WGS sequence"/>
</dbReference>
<feature type="region of interest" description="Disordered" evidence="4">
    <location>
        <begin position="85"/>
        <end position="105"/>
    </location>
</feature>
<organism evidence="6 7">
    <name type="scientific">Chaetomium strumarium</name>
    <dbReference type="NCBI Taxonomy" id="1170767"/>
    <lineage>
        <taxon>Eukaryota</taxon>
        <taxon>Fungi</taxon>
        <taxon>Dikarya</taxon>
        <taxon>Ascomycota</taxon>
        <taxon>Pezizomycotina</taxon>
        <taxon>Sordariomycetes</taxon>
        <taxon>Sordariomycetidae</taxon>
        <taxon>Sordariales</taxon>
        <taxon>Chaetomiaceae</taxon>
        <taxon>Chaetomium</taxon>
    </lineage>
</organism>
<name>A0AAJ0H0H2_9PEZI</name>
<dbReference type="Pfam" id="PF00856">
    <property type="entry name" value="SET"/>
    <property type="match status" value="1"/>
</dbReference>
<accession>A0AAJ0H0H2</accession>
<evidence type="ECO:0000313" key="7">
    <source>
        <dbReference type="Proteomes" id="UP001273166"/>
    </source>
</evidence>
<evidence type="ECO:0000259" key="5">
    <source>
        <dbReference type="PROSITE" id="PS50280"/>
    </source>
</evidence>
<dbReference type="GO" id="GO:0005634">
    <property type="term" value="C:nucleus"/>
    <property type="evidence" value="ECO:0007669"/>
    <property type="project" value="TreeGrafter"/>
</dbReference>
<dbReference type="InterPro" id="IPR044430">
    <property type="entry name" value="SETD6_SET"/>
</dbReference>
<protein>
    <recommendedName>
        <fullName evidence="5">SET domain-containing protein</fullName>
    </recommendedName>
</protein>
<evidence type="ECO:0000256" key="3">
    <source>
        <dbReference type="ARBA" id="ARBA00022691"/>
    </source>
</evidence>
<dbReference type="InterPro" id="IPR015353">
    <property type="entry name" value="Rubisco_LSMT_subst-bd"/>
</dbReference>
<dbReference type="AlphaFoldDB" id="A0AAJ0H0H2"/>
<dbReference type="InterPro" id="IPR001214">
    <property type="entry name" value="SET_dom"/>
</dbReference>
<feature type="compositionally biased region" description="Acidic residues" evidence="4">
    <location>
        <begin position="87"/>
        <end position="99"/>
    </location>
</feature>
<evidence type="ECO:0000256" key="1">
    <source>
        <dbReference type="ARBA" id="ARBA00022603"/>
    </source>
</evidence>
<dbReference type="InterPro" id="IPR036464">
    <property type="entry name" value="Rubisco_LSMT_subst-bd_sf"/>
</dbReference>
<dbReference type="Pfam" id="PF09273">
    <property type="entry name" value="Rubis-subs-bind"/>
    <property type="match status" value="1"/>
</dbReference>
<comment type="caution">
    <text evidence="6">The sequence shown here is derived from an EMBL/GenBank/DDBJ whole genome shotgun (WGS) entry which is preliminary data.</text>
</comment>
<reference evidence="6" key="2">
    <citation type="submission" date="2023-06" db="EMBL/GenBank/DDBJ databases">
        <authorList>
            <consortium name="Lawrence Berkeley National Laboratory"/>
            <person name="Mondo S.J."/>
            <person name="Hensen N."/>
            <person name="Bonometti L."/>
            <person name="Westerberg I."/>
            <person name="Brannstrom I.O."/>
            <person name="Guillou S."/>
            <person name="Cros-Aarteil S."/>
            <person name="Calhoun S."/>
            <person name="Haridas S."/>
            <person name="Kuo A."/>
            <person name="Pangilinan J."/>
            <person name="Riley R."/>
            <person name="Labutti K."/>
            <person name="Andreopoulos B."/>
            <person name="Lipzen A."/>
            <person name="Chen C."/>
            <person name="Yanf M."/>
            <person name="Daum C."/>
            <person name="Ng V."/>
            <person name="Clum A."/>
            <person name="Steindorff A."/>
            <person name="Ohm R."/>
            <person name="Martin F."/>
            <person name="Silar P."/>
            <person name="Natvig D."/>
            <person name="Lalanne C."/>
            <person name="Gautier V."/>
            <person name="Ament-Velasquez S.L."/>
            <person name="Kruys A."/>
            <person name="Hutchinson M.I."/>
            <person name="Powell A.J."/>
            <person name="Barry K."/>
            <person name="Miller A.N."/>
            <person name="Grigoriev I.V."/>
            <person name="Debuchy R."/>
            <person name="Gladieux P."/>
            <person name="Thoren M.H."/>
            <person name="Johannesson H."/>
        </authorList>
    </citation>
    <scope>NUCLEOTIDE SEQUENCE</scope>
    <source>
        <strain evidence="6">CBS 333.67</strain>
    </source>
</reference>
<dbReference type="PANTHER" id="PTHR13271:SF34">
    <property type="entry name" value="N-LYSINE METHYLTRANSFERASE SETD6"/>
    <property type="match status" value="1"/>
</dbReference>
<dbReference type="RefSeq" id="XP_062725034.1">
    <property type="nucleotide sequence ID" value="XM_062866177.1"/>
</dbReference>
<dbReference type="PANTHER" id="PTHR13271">
    <property type="entry name" value="UNCHARACTERIZED PUTATIVE METHYLTRANSFERASE"/>
    <property type="match status" value="1"/>
</dbReference>
<dbReference type="PROSITE" id="PS50280">
    <property type="entry name" value="SET"/>
    <property type="match status" value="1"/>
</dbReference>
<keyword evidence="3" id="KW-0949">S-adenosyl-L-methionine</keyword>
<evidence type="ECO:0000313" key="6">
    <source>
        <dbReference type="EMBL" id="KAK3309254.1"/>
    </source>
</evidence>
<dbReference type="Gene3D" id="3.90.1420.10">
    <property type="entry name" value="Rubisco LSMT, substrate-binding domain"/>
    <property type="match status" value="1"/>
</dbReference>
<reference evidence="6" key="1">
    <citation type="journal article" date="2023" name="Mol. Phylogenet. Evol.">
        <title>Genome-scale phylogeny and comparative genomics of the fungal order Sordariales.</title>
        <authorList>
            <person name="Hensen N."/>
            <person name="Bonometti L."/>
            <person name="Westerberg I."/>
            <person name="Brannstrom I.O."/>
            <person name="Guillou S."/>
            <person name="Cros-Aarteil S."/>
            <person name="Calhoun S."/>
            <person name="Haridas S."/>
            <person name="Kuo A."/>
            <person name="Mondo S."/>
            <person name="Pangilinan J."/>
            <person name="Riley R."/>
            <person name="LaButti K."/>
            <person name="Andreopoulos B."/>
            <person name="Lipzen A."/>
            <person name="Chen C."/>
            <person name="Yan M."/>
            <person name="Daum C."/>
            <person name="Ng V."/>
            <person name="Clum A."/>
            <person name="Steindorff A."/>
            <person name="Ohm R.A."/>
            <person name="Martin F."/>
            <person name="Silar P."/>
            <person name="Natvig D.O."/>
            <person name="Lalanne C."/>
            <person name="Gautier V."/>
            <person name="Ament-Velasquez S.L."/>
            <person name="Kruys A."/>
            <person name="Hutchinson M.I."/>
            <person name="Powell A.J."/>
            <person name="Barry K."/>
            <person name="Miller A.N."/>
            <person name="Grigoriev I.V."/>
            <person name="Debuchy R."/>
            <person name="Gladieux P."/>
            <person name="Hiltunen Thoren M."/>
            <person name="Johannesson H."/>
        </authorList>
    </citation>
    <scope>NUCLEOTIDE SEQUENCE</scope>
    <source>
        <strain evidence="6">CBS 333.67</strain>
    </source>
</reference>
<keyword evidence="7" id="KW-1185">Reference proteome</keyword>
<dbReference type="InterPro" id="IPR050600">
    <property type="entry name" value="SETD3_SETD6_MTase"/>
</dbReference>
<evidence type="ECO:0000256" key="2">
    <source>
        <dbReference type="ARBA" id="ARBA00022679"/>
    </source>
</evidence>
<dbReference type="CDD" id="cd19178">
    <property type="entry name" value="SET_SETD6"/>
    <property type="match status" value="1"/>
</dbReference>
<dbReference type="GO" id="GO:0016279">
    <property type="term" value="F:protein-lysine N-methyltransferase activity"/>
    <property type="evidence" value="ECO:0007669"/>
    <property type="project" value="InterPro"/>
</dbReference>
<feature type="region of interest" description="Disordered" evidence="4">
    <location>
        <begin position="482"/>
        <end position="505"/>
    </location>
</feature>
<dbReference type="Gene3D" id="3.90.1410.10">
    <property type="entry name" value="set domain protein methyltransferase, domain 1"/>
    <property type="match status" value="1"/>
</dbReference>
<dbReference type="GeneID" id="87885006"/>
<gene>
    <name evidence="6" type="ORF">B0T15DRAFT_483668</name>
</gene>